<feature type="transmembrane region" description="Helical" evidence="1">
    <location>
        <begin position="66"/>
        <end position="85"/>
    </location>
</feature>
<reference evidence="3" key="1">
    <citation type="journal article" date="2019" name="Int. J. Syst. Evol. Microbiol.">
        <title>The Global Catalogue of Microorganisms (GCM) 10K type strain sequencing project: providing services to taxonomists for standard genome sequencing and annotation.</title>
        <authorList>
            <consortium name="The Broad Institute Genomics Platform"/>
            <consortium name="The Broad Institute Genome Sequencing Center for Infectious Disease"/>
            <person name="Wu L."/>
            <person name="Ma J."/>
        </authorList>
    </citation>
    <scope>NUCLEOTIDE SEQUENCE [LARGE SCALE GENOMIC DNA]</scope>
    <source>
        <strain evidence="3">CGMCC 1.15044</strain>
    </source>
</reference>
<feature type="transmembrane region" description="Helical" evidence="1">
    <location>
        <begin position="43"/>
        <end position="60"/>
    </location>
</feature>
<evidence type="ECO:0000313" key="3">
    <source>
        <dbReference type="Proteomes" id="UP000609323"/>
    </source>
</evidence>
<dbReference type="EMBL" id="BMHF01000006">
    <property type="protein sequence ID" value="GGA35161.1"/>
    <property type="molecule type" value="Genomic_DNA"/>
</dbReference>
<proteinExistence type="predicted"/>
<name>A0ABQ1G347_9BACL</name>
<keyword evidence="3" id="KW-1185">Reference proteome</keyword>
<keyword evidence="1" id="KW-0812">Transmembrane</keyword>
<sequence>MDSASMALAKEIRFANLDTGVLEHMSFQDLDYQVWVDYFKQNWLIIVVGLVALFLVANLVKTVIKWVLIIAIAAFLIVYSGITLNDIGKAVSTVKDQTMSTMQSEALNLMKNEAKEAKFTQNADGSFSITTPNLEVTGESSSDKVKVWLHGVSLGEWSRGDTLEAFIQEAKRSSGQ</sequence>
<evidence type="ECO:0000313" key="2">
    <source>
        <dbReference type="EMBL" id="GGA35161.1"/>
    </source>
</evidence>
<evidence type="ECO:0000256" key="1">
    <source>
        <dbReference type="SAM" id="Phobius"/>
    </source>
</evidence>
<gene>
    <name evidence="2" type="ORF">GCM10010917_20470</name>
</gene>
<evidence type="ECO:0008006" key="4">
    <source>
        <dbReference type="Google" id="ProtNLM"/>
    </source>
</evidence>
<keyword evidence="1" id="KW-0472">Membrane</keyword>
<accession>A0ABQ1G347</accession>
<protein>
    <recommendedName>
        <fullName evidence="4">ATPase</fullName>
    </recommendedName>
</protein>
<keyword evidence="1" id="KW-1133">Transmembrane helix</keyword>
<organism evidence="2 3">
    <name type="scientific">Paenibacillus physcomitrellae</name>
    <dbReference type="NCBI Taxonomy" id="1619311"/>
    <lineage>
        <taxon>Bacteria</taxon>
        <taxon>Bacillati</taxon>
        <taxon>Bacillota</taxon>
        <taxon>Bacilli</taxon>
        <taxon>Bacillales</taxon>
        <taxon>Paenibacillaceae</taxon>
        <taxon>Paenibacillus</taxon>
    </lineage>
</organism>
<comment type="caution">
    <text evidence="2">The sequence shown here is derived from an EMBL/GenBank/DDBJ whole genome shotgun (WGS) entry which is preliminary data.</text>
</comment>
<dbReference type="Proteomes" id="UP000609323">
    <property type="component" value="Unassembled WGS sequence"/>
</dbReference>